<evidence type="ECO:0000256" key="3">
    <source>
        <dbReference type="ARBA" id="ARBA00022741"/>
    </source>
</evidence>
<keyword evidence="2" id="KW-0813">Transport</keyword>
<dbReference type="RefSeq" id="WP_137641215.1">
    <property type="nucleotide sequence ID" value="NZ_BJDK01000044.1"/>
</dbReference>
<dbReference type="InterPro" id="IPR017871">
    <property type="entry name" value="ABC_transporter-like_CS"/>
</dbReference>
<dbReference type="SMART" id="SM00382">
    <property type="entry name" value="AAA"/>
    <property type="match status" value="1"/>
</dbReference>
<dbReference type="Proteomes" id="UP001596253">
    <property type="component" value="Unassembled WGS sequence"/>
</dbReference>
<dbReference type="InterPro" id="IPR003439">
    <property type="entry name" value="ABC_transporter-like_ATP-bd"/>
</dbReference>
<sequence>MDIEQLTYTFPKALQPFFKDLSFQLPEHQVNFLIGQNGAGKTTLVDILLGLRPFKGHITPTLTNIYLNQQLPMLTSIRVCDVAVLVLGIETGRRRLTLADLASLVDGPTLAFLTPIWERHYRELSGGQRKLVQLLLFLQVDRELVVLDEPTAMIDREHAATLFTVMRAHPDRTYLMITHDVRDLAAFPAYQVLWLADHQIKASVDRATFEAALPQSAFMQAFQTV</sequence>
<dbReference type="InterPro" id="IPR003593">
    <property type="entry name" value="AAA+_ATPase"/>
</dbReference>
<evidence type="ECO:0000313" key="7">
    <source>
        <dbReference type="Proteomes" id="UP001596253"/>
    </source>
</evidence>
<accession>A0ABW1R339</accession>
<keyword evidence="3" id="KW-0547">Nucleotide-binding</keyword>
<proteinExistence type="inferred from homology"/>
<keyword evidence="7" id="KW-1185">Reference proteome</keyword>
<evidence type="ECO:0000313" key="6">
    <source>
        <dbReference type="EMBL" id="MFC6163075.1"/>
    </source>
</evidence>
<keyword evidence="4 6" id="KW-0067">ATP-binding</keyword>
<organism evidence="6 7">
    <name type="scientific">Lactiplantibacillus dongliensis</name>
    <dbReference type="NCBI Taxonomy" id="2559919"/>
    <lineage>
        <taxon>Bacteria</taxon>
        <taxon>Bacillati</taxon>
        <taxon>Bacillota</taxon>
        <taxon>Bacilli</taxon>
        <taxon>Lactobacillales</taxon>
        <taxon>Lactobacillaceae</taxon>
        <taxon>Lactiplantibacillus</taxon>
    </lineage>
</organism>
<gene>
    <name evidence="6" type="ORF">ACFP3T_00030</name>
</gene>
<dbReference type="PANTHER" id="PTHR43553">
    <property type="entry name" value="HEAVY METAL TRANSPORTER"/>
    <property type="match status" value="1"/>
</dbReference>
<name>A0ABW1R339_9LACO</name>
<dbReference type="Pfam" id="PF00005">
    <property type="entry name" value="ABC_tran"/>
    <property type="match status" value="1"/>
</dbReference>
<evidence type="ECO:0000256" key="4">
    <source>
        <dbReference type="ARBA" id="ARBA00022840"/>
    </source>
</evidence>
<comment type="caution">
    <text evidence="6">The sequence shown here is derived from an EMBL/GenBank/DDBJ whole genome shotgun (WGS) entry which is preliminary data.</text>
</comment>
<dbReference type="GO" id="GO:0005524">
    <property type="term" value="F:ATP binding"/>
    <property type="evidence" value="ECO:0007669"/>
    <property type="project" value="UniProtKB-KW"/>
</dbReference>
<reference evidence="7" key="1">
    <citation type="journal article" date="2019" name="Int. J. Syst. Evol. Microbiol.">
        <title>The Global Catalogue of Microorganisms (GCM) 10K type strain sequencing project: providing services to taxonomists for standard genome sequencing and annotation.</title>
        <authorList>
            <consortium name="The Broad Institute Genomics Platform"/>
            <consortium name="The Broad Institute Genome Sequencing Center for Infectious Disease"/>
            <person name="Wu L."/>
            <person name="Ma J."/>
        </authorList>
    </citation>
    <scope>NUCLEOTIDE SEQUENCE [LARGE SCALE GENOMIC DNA]</scope>
    <source>
        <strain evidence="7">CCM 8932</strain>
    </source>
</reference>
<dbReference type="InterPro" id="IPR027417">
    <property type="entry name" value="P-loop_NTPase"/>
</dbReference>
<dbReference type="CDD" id="cd00267">
    <property type="entry name" value="ABC_ATPase"/>
    <property type="match status" value="1"/>
</dbReference>
<evidence type="ECO:0000256" key="2">
    <source>
        <dbReference type="ARBA" id="ARBA00022448"/>
    </source>
</evidence>
<comment type="similarity">
    <text evidence="1">Belongs to the ABC transporter superfamily.</text>
</comment>
<dbReference type="SUPFAM" id="SSF52540">
    <property type="entry name" value="P-loop containing nucleoside triphosphate hydrolases"/>
    <property type="match status" value="1"/>
</dbReference>
<evidence type="ECO:0000256" key="1">
    <source>
        <dbReference type="ARBA" id="ARBA00005417"/>
    </source>
</evidence>
<evidence type="ECO:0000259" key="5">
    <source>
        <dbReference type="PROSITE" id="PS50893"/>
    </source>
</evidence>
<dbReference type="PROSITE" id="PS00211">
    <property type="entry name" value="ABC_TRANSPORTER_1"/>
    <property type="match status" value="1"/>
</dbReference>
<feature type="domain" description="ABC transporter" evidence="5">
    <location>
        <begin position="1"/>
        <end position="222"/>
    </location>
</feature>
<dbReference type="EMBL" id="JBHSSD010000001">
    <property type="protein sequence ID" value="MFC6163075.1"/>
    <property type="molecule type" value="Genomic_DNA"/>
</dbReference>
<dbReference type="Gene3D" id="3.40.50.300">
    <property type="entry name" value="P-loop containing nucleotide triphosphate hydrolases"/>
    <property type="match status" value="1"/>
</dbReference>
<dbReference type="InterPro" id="IPR050095">
    <property type="entry name" value="ECF_ABC_transporter_ATP-bd"/>
</dbReference>
<dbReference type="PROSITE" id="PS50893">
    <property type="entry name" value="ABC_TRANSPORTER_2"/>
    <property type="match status" value="1"/>
</dbReference>
<protein>
    <submittedName>
        <fullName evidence="6">ABC transporter ATP-binding protein</fullName>
    </submittedName>
</protein>